<evidence type="ECO:0000256" key="5">
    <source>
        <dbReference type="ARBA" id="ARBA00022490"/>
    </source>
</evidence>
<dbReference type="NCBIfam" id="TIGR01350">
    <property type="entry name" value="lipoamide_DH"/>
    <property type="match status" value="1"/>
</dbReference>
<dbReference type="GO" id="GO:0006103">
    <property type="term" value="P:2-oxoglutarate metabolic process"/>
    <property type="evidence" value="ECO:0007669"/>
    <property type="project" value="TreeGrafter"/>
</dbReference>
<dbReference type="EC" id="1.8.1.4" evidence="3 16"/>
<dbReference type="PANTHER" id="PTHR22912">
    <property type="entry name" value="DISULFIDE OXIDOREDUCTASE"/>
    <property type="match status" value="1"/>
</dbReference>
<keyword evidence="6 16" id="KW-0285">Flavoprotein</keyword>
<evidence type="ECO:0000256" key="14">
    <source>
        <dbReference type="PIRSR" id="PIRSR000350-3"/>
    </source>
</evidence>
<keyword evidence="8 16" id="KW-0560">Oxidoreductase</keyword>
<dbReference type="InterPro" id="IPR006258">
    <property type="entry name" value="Lipoamide_DH"/>
</dbReference>
<keyword evidence="5" id="KW-0963">Cytoplasm</keyword>
<dbReference type="InterPro" id="IPR016156">
    <property type="entry name" value="FAD/NAD-linked_Rdtase_dimer_sf"/>
</dbReference>
<evidence type="ECO:0000256" key="2">
    <source>
        <dbReference type="ARBA" id="ARBA00007532"/>
    </source>
</evidence>
<feature type="disulfide bond" description="Redox-active" evidence="15">
    <location>
        <begin position="42"/>
        <end position="47"/>
    </location>
</feature>
<keyword evidence="14" id="KW-0547">Nucleotide-binding</keyword>
<proteinExistence type="inferred from homology"/>
<keyword evidence="11 16" id="KW-0676">Redox-active center</keyword>
<feature type="domain" description="FAD/NAD(P)-binding" evidence="18">
    <location>
        <begin position="5"/>
        <end position="328"/>
    </location>
</feature>
<evidence type="ECO:0000256" key="9">
    <source>
        <dbReference type="ARBA" id="ARBA00023027"/>
    </source>
</evidence>
<dbReference type="InterPro" id="IPR012999">
    <property type="entry name" value="Pyr_OxRdtase_I_AS"/>
</dbReference>
<comment type="subcellular location">
    <subcellularLocation>
        <location evidence="1">Cytoplasm</location>
    </subcellularLocation>
</comment>
<protein>
    <recommendedName>
        <fullName evidence="4 16">Dihydrolipoyl dehydrogenase</fullName>
        <ecNumber evidence="3 16">1.8.1.4</ecNumber>
    </recommendedName>
</protein>
<comment type="caution">
    <text evidence="19">The sequence shown here is derived from an EMBL/GenBank/DDBJ whole genome shotgun (WGS) entry which is preliminary data.</text>
</comment>
<dbReference type="PRINTS" id="PR00368">
    <property type="entry name" value="FADPNR"/>
</dbReference>
<dbReference type="Gene3D" id="3.30.390.30">
    <property type="match status" value="1"/>
</dbReference>
<feature type="binding site" evidence="14">
    <location>
        <position position="273"/>
    </location>
    <ligand>
        <name>NAD(+)</name>
        <dbReference type="ChEBI" id="CHEBI:57540"/>
    </ligand>
</feature>
<dbReference type="AlphaFoldDB" id="A0A9D0ZTY8"/>
<dbReference type="InterPro" id="IPR036188">
    <property type="entry name" value="FAD/NAD-bd_sf"/>
</dbReference>
<reference evidence="19" key="2">
    <citation type="journal article" date="2021" name="PeerJ">
        <title>Extensive microbial diversity within the chicken gut microbiome revealed by metagenomics and culture.</title>
        <authorList>
            <person name="Gilroy R."/>
            <person name="Ravi A."/>
            <person name="Getino M."/>
            <person name="Pursley I."/>
            <person name="Horton D.L."/>
            <person name="Alikhan N.F."/>
            <person name="Baker D."/>
            <person name="Gharbi K."/>
            <person name="Hall N."/>
            <person name="Watson M."/>
            <person name="Adriaenssens E.M."/>
            <person name="Foster-Nyarko E."/>
            <person name="Jarju S."/>
            <person name="Secka A."/>
            <person name="Antonio M."/>
            <person name="Oren A."/>
            <person name="Chaudhuri R.R."/>
            <person name="La Ragione R."/>
            <person name="Hildebrand F."/>
            <person name="Pallen M.J."/>
        </authorList>
    </citation>
    <scope>NUCLEOTIDE SEQUENCE</scope>
    <source>
        <strain evidence="19">ChiSjej3B21-11622</strain>
    </source>
</reference>
<evidence type="ECO:0000259" key="18">
    <source>
        <dbReference type="Pfam" id="PF07992"/>
    </source>
</evidence>
<dbReference type="Pfam" id="PF02852">
    <property type="entry name" value="Pyr_redox_dim"/>
    <property type="match status" value="1"/>
</dbReference>
<dbReference type="EMBL" id="DVFT01000056">
    <property type="protein sequence ID" value="HIQ95709.1"/>
    <property type="molecule type" value="Genomic_DNA"/>
</dbReference>
<feature type="binding site" evidence="14">
    <location>
        <position position="114"/>
    </location>
    <ligand>
        <name>FAD</name>
        <dbReference type="ChEBI" id="CHEBI:57692"/>
    </ligand>
</feature>
<evidence type="ECO:0000313" key="20">
    <source>
        <dbReference type="Proteomes" id="UP000886886"/>
    </source>
</evidence>
<evidence type="ECO:0000256" key="12">
    <source>
        <dbReference type="ARBA" id="ARBA00049187"/>
    </source>
</evidence>
<evidence type="ECO:0000256" key="8">
    <source>
        <dbReference type="ARBA" id="ARBA00023002"/>
    </source>
</evidence>
<dbReference type="GO" id="GO:0050660">
    <property type="term" value="F:flavin adenine dinucleotide binding"/>
    <property type="evidence" value="ECO:0007669"/>
    <property type="project" value="InterPro"/>
</dbReference>
<keyword evidence="7 14" id="KW-0274">FAD</keyword>
<dbReference type="Pfam" id="PF07992">
    <property type="entry name" value="Pyr_redox_2"/>
    <property type="match status" value="1"/>
</dbReference>
<name>A0A9D0ZTY8_9FIRM</name>
<dbReference type="Proteomes" id="UP000886886">
    <property type="component" value="Unassembled WGS sequence"/>
</dbReference>
<dbReference type="FunFam" id="3.30.390.30:FF:000001">
    <property type="entry name" value="Dihydrolipoyl dehydrogenase"/>
    <property type="match status" value="1"/>
</dbReference>
<keyword evidence="10" id="KW-1015">Disulfide bond</keyword>
<feature type="binding site" evidence="14">
    <location>
        <position position="51"/>
    </location>
    <ligand>
        <name>FAD</name>
        <dbReference type="ChEBI" id="CHEBI:57692"/>
    </ligand>
</feature>
<dbReference type="PRINTS" id="PR00411">
    <property type="entry name" value="PNDRDTASEI"/>
</dbReference>
<comment type="similarity">
    <text evidence="2 16">Belongs to the class-I pyridine nucleotide-disulfide oxidoreductase family.</text>
</comment>
<feature type="active site" description="Proton acceptor" evidence="13">
    <location>
        <position position="445"/>
    </location>
</feature>
<evidence type="ECO:0000313" key="19">
    <source>
        <dbReference type="EMBL" id="HIQ95709.1"/>
    </source>
</evidence>
<reference evidence="19" key="1">
    <citation type="submission" date="2020-10" db="EMBL/GenBank/DDBJ databases">
        <authorList>
            <person name="Gilroy R."/>
        </authorList>
    </citation>
    <scope>NUCLEOTIDE SEQUENCE</scope>
    <source>
        <strain evidence="19">ChiSjej3B21-11622</strain>
    </source>
</reference>
<accession>A0A9D0ZTY8</accession>
<dbReference type="InterPro" id="IPR004099">
    <property type="entry name" value="Pyr_nucl-diS_OxRdtase_dimer"/>
</dbReference>
<evidence type="ECO:0000256" key="1">
    <source>
        <dbReference type="ARBA" id="ARBA00004496"/>
    </source>
</evidence>
<dbReference type="GO" id="GO:0005737">
    <property type="term" value="C:cytoplasm"/>
    <property type="evidence" value="ECO:0007669"/>
    <property type="project" value="UniProtKB-SubCell"/>
</dbReference>
<dbReference type="PANTHER" id="PTHR22912:SF217">
    <property type="entry name" value="DIHYDROLIPOYL DEHYDROGENASE"/>
    <property type="match status" value="1"/>
</dbReference>
<feature type="binding site" evidence="14">
    <location>
        <begin position="147"/>
        <end position="149"/>
    </location>
    <ligand>
        <name>FAD</name>
        <dbReference type="ChEBI" id="CHEBI:57692"/>
    </ligand>
</feature>
<feature type="binding site" evidence="14">
    <location>
        <position position="313"/>
    </location>
    <ligand>
        <name>FAD</name>
        <dbReference type="ChEBI" id="CHEBI:57692"/>
    </ligand>
</feature>
<dbReference type="SUPFAM" id="SSF55424">
    <property type="entry name" value="FAD/NAD-linked reductases, dimerisation (C-terminal) domain"/>
    <property type="match status" value="1"/>
</dbReference>
<evidence type="ECO:0000256" key="11">
    <source>
        <dbReference type="ARBA" id="ARBA00023284"/>
    </source>
</evidence>
<feature type="binding site" evidence="14">
    <location>
        <begin position="184"/>
        <end position="191"/>
    </location>
    <ligand>
        <name>NAD(+)</name>
        <dbReference type="ChEBI" id="CHEBI:57540"/>
    </ligand>
</feature>
<keyword evidence="9 14" id="KW-0520">NAD</keyword>
<evidence type="ECO:0000256" key="7">
    <source>
        <dbReference type="ARBA" id="ARBA00022827"/>
    </source>
</evidence>
<feature type="domain" description="Pyridine nucleotide-disulphide oxidoreductase dimerisation" evidence="17">
    <location>
        <begin position="347"/>
        <end position="456"/>
    </location>
</feature>
<evidence type="ECO:0000256" key="3">
    <source>
        <dbReference type="ARBA" id="ARBA00012608"/>
    </source>
</evidence>
<evidence type="ECO:0000256" key="13">
    <source>
        <dbReference type="PIRSR" id="PIRSR000350-2"/>
    </source>
</evidence>
<dbReference type="PIRSF" id="PIRSF000350">
    <property type="entry name" value="Mercury_reductase_MerA"/>
    <property type="match status" value="1"/>
</dbReference>
<dbReference type="SUPFAM" id="SSF51905">
    <property type="entry name" value="FAD/NAD(P)-binding domain"/>
    <property type="match status" value="1"/>
</dbReference>
<evidence type="ECO:0000256" key="15">
    <source>
        <dbReference type="PIRSR" id="PIRSR000350-4"/>
    </source>
</evidence>
<dbReference type="InterPro" id="IPR050151">
    <property type="entry name" value="Class-I_Pyr_Nuc-Dis_Oxidored"/>
</dbReference>
<sequence>MGAYYDLIVIGGGPAGYTAAAEGAKKGMKAALIERKAIGGTCLNEGCIPTKTLMHCTELYREVKAGEGIGLYAKELSCDMGKLQDYKEGVIGELQKGIGIMLKQNKVTVYEGTGQIVEVPEPGEDSGKIKVQVGDEVLEAGKVLISTGSVPMKLPIPGMDLEGVLDSTRMLSERTIPKSLLIIGGGVIGVEFATVYHALGCKVTIVEALDKILAGLDREISQSMKMQFKKMGIEVHTGARVKEIRKEEELCCTFVEKEQEISISCEKILVAAGRRADTSGLLGEGISLEMEKGRILVDETFKTSIPGIYAVGDVIGGIQLAHVAEAEAINTVCAMNGTASRMNLKLVPSCIYTSPEIASVGMTADEAKAAGIEAVSAKYLTSANGKSVLSGQERGFVKLVAEKSTGRLLGAQLFCARATDMISELSAAIAEEMTVQKLSGVIHPHPTFSEAIWEAARLTAEKTY</sequence>
<dbReference type="InterPro" id="IPR023753">
    <property type="entry name" value="FAD/NAD-binding_dom"/>
</dbReference>
<evidence type="ECO:0000256" key="4">
    <source>
        <dbReference type="ARBA" id="ARBA00016961"/>
    </source>
</evidence>
<evidence type="ECO:0000256" key="16">
    <source>
        <dbReference type="RuleBase" id="RU003692"/>
    </source>
</evidence>
<feature type="binding site" evidence="14">
    <location>
        <position position="207"/>
    </location>
    <ligand>
        <name>NAD(+)</name>
        <dbReference type="ChEBI" id="CHEBI:57540"/>
    </ligand>
</feature>
<organism evidence="19 20">
    <name type="scientific">Candidatus Limivivens merdigallinarum</name>
    <dbReference type="NCBI Taxonomy" id="2840859"/>
    <lineage>
        <taxon>Bacteria</taxon>
        <taxon>Bacillati</taxon>
        <taxon>Bacillota</taxon>
        <taxon>Clostridia</taxon>
        <taxon>Lachnospirales</taxon>
        <taxon>Lachnospiraceae</taxon>
        <taxon>Lachnospiraceae incertae sedis</taxon>
        <taxon>Candidatus Limivivens</taxon>
    </lineage>
</organism>
<evidence type="ECO:0000259" key="17">
    <source>
        <dbReference type="Pfam" id="PF02852"/>
    </source>
</evidence>
<dbReference type="PROSITE" id="PS00076">
    <property type="entry name" value="PYRIDINE_REDOX_1"/>
    <property type="match status" value="1"/>
</dbReference>
<evidence type="ECO:0000256" key="6">
    <source>
        <dbReference type="ARBA" id="ARBA00022630"/>
    </source>
</evidence>
<dbReference type="Gene3D" id="3.50.50.60">
    <property type="entry name" value="FAD/NAD(P)-binding domain"/>
    <property type="match status" value="2"/>
</dbReference>
<gene>
    <name evidence="19" type="primary">lpdA</name>
    <name evidence="19" type="ORF">IAB26_04020</name>
</gene>
<comment type="cofactor">
    <cofactor evidence="14 16">
        <name>FAD</name>
        <dbReference type="ChEBI" id="CHEBI:57692"/>
    </cofactor>
    <text evidence="14 16">Binds 1 FAD per subunit.</text>
</comment>
<dbReference type="InterPro" id="IPR001100">
    <property type="entry name" value="Pyr_nuc-diS_OxRdtase"/>
</dbReference>
<comment type="catalytic activity">
    <reaction evidence="12 16">
        <text>N(6)-[(R)-dihydrolipoyl]-L-lysyl-[protein] + NAD(+) = N(6)-[(R)-lipoyl]-L-lysyl-[protein] + NADH + H(+)</text>
        <dbReference type="Rhea" id="RHEA:15045"/>
        <dbReference type="Rhea" id="RHEA-COMP:10474"/>
        <dbReference type="Rhea" id="RHEA-COMP:10475"/>
        <dbReference type="ChEBI" id="CHEBI:15378"/>
        <dbReference type="ChEBI" id="CHEBI:57540"/>
        <dbReference type="ChEBI" id="CHEBI:57945"/>
        <dbReference type="ChEBI" id="CHEBI:83099"/>
        <dbReference type="ChEBI" id="CHEBI:83100"/>
        <dbReference type="EC" id="1.8.1.4"/>
    </reaction>
</comment>
<comment type="miscellaneous">
    <text evidence="16">The active site is a redox-active disulfide bond.</text>
</comment>
<evidence type="ECO:0000256" key="10">
    <source>
        <dbReference type="ARBA" id="ARBA00023157"/>
    </source>
</evidence>
<dbReference type="GO" id="GO:0004148">
    <property type="term" value="F:dihydrolipoyl dehydrogenase (NADH) activity"/>
    <property type="evidence" value="ECO:0007669"/>
    <property type="project" value="UniProtKB-EC"/>
</dbReference>